<dbReference type="EMBL" id="PQCO01000111">
    <property type="protein sequence ID" value="PUE04769.1"/>
    <property type="molecule type" value="Genomic_DNA"/>
</dbReference>
<evidence type="ECO:0000256" key="1">
    <source>
        <dbReference type="SAM" id="Phobius"/>
    </source>
</evidence>
<evidence type="ECO:0000313" key="3">
    <source>
        <dbReference type="EMBL" id="PUE04769.1"/>
    </source>
</evidence>
<dbReference type="AlphaFoldDB" id="A0A6N4E1N3"/>
<dbReference type="Pfam" id="PF21742">
    <property type="entry name" value="DUF6868"/>
    <property type="match status" value="1"/>
</dbReference>
<feature type="domain" description="DUF6868" evidence="2">
    <location>
        <begin position="1"/>
        <end position="79"/>
    </location>
</feature>
<sequence>MDVCLMTEFFLWCTLIDGALLLWWTLWLMLAPQQVYRIQSRFFPLSRQRFDELMYGFLGFFKILFIVFNLVPYLVLVIIG</sequence>
<keyword evidence="1" id="KW-0472">Membrane</keyword>
<protein>
    <recommendedName>
        <fullName evidence="2">DUF6868 domain-containing protein</fullName>
    </recommendedName>
</protein>
<evidence type="ECO:0000313" key="4">
    <source>
        <dbReference type="Proteomes" id="UP000250928"/>
    </source>
</evidence>
<comment type="caution">
    <text evidence="3">The sequence shown here is derived from an EMBL/GenBank/DDBJ whole genome shotgun (WGS) entry which is preliminary data.</text>
</comment>
<dbReference type="InterPro" id="IPR049220">
    <property type="entry name" value="DUF6868"/>
</dbReference>
<gene>
    <name evidence="3" type="ORF">C3L24_02570</name>
</gene>
<evidence type="ECO:0000259" key="2">
    <source>
        <dbReference type="Pfam" id="PF21742"/>
    </source>
</evidence>
<keyword evidence="1" id="KW-1133">Transmembrane helix</keyword>
<feature type="transmembrane region" description="Helical" evidence="1">
    <location>
        <begin position="6"/>
        <end position="32"/>
    </location>
</feature>
<name>A0A6N4E1N3_9GAMM</name>
<reference evidence="3 4" key="1">
    <citation type="submission" date="2018-01" db="EMBL/GenBank/DDBJ databases">
        <title>Novel co-symbiosis in the lucinid bivalve Phacoides pectinatus.</title>
        <authorList>
            <person name="Lim S.J."/>
            <person name="Davis B.G."/>
            <person name="Gill D.E."/>
            <person name="Engel A.S."/>
            <person name="Anderson L.C."/>
            <person name="Campbell B.J."/>
        </authorList>
    </citation>
    <scope>NUCLEOTIDE SEQUENCE [LARGE SCALE GENOMIC DNA]</scope>
    <source>
        <strain evidence="3">N3_P5</strain>
    </source>
</reference>
<accession>A0A6N4E1N3</accession>
<proteinExistence type="predicted"/>
<keyword evidence="1" id="KW-0812">Transmembrane</keyword>
<organism evidence="3 4">
    <name type="scientific">Candidatus Sedimenticola endophacoides</name>
    <dbReference type="NCBI Taxonomy" id="2548426"/>
    <lineage>
        <taxon>Bacteria</taxon>
        <taxon>Pseudomonadati</taxon>
        <taxon>Pseudomonadota</taxon>
        <taxon>Gammaproteobacteria</taxon>
        <taxon>Chromatiales</taxon>
        <taxon>Sedimenticolaceae</taxon>
        <taxon>Sedimenticola</taxon>
    </lineage>
</organism>
<feature type="transmembrane region" description="Helical" evidence="1">
    <location>
        <begin position="53"/>
        <end position="79"/>
    </location>
</feature>
<dbReference type="Proteomes" id="UP000250928">
    <property type="component" value="Unassembled WGS sequence"/>
</dbReference>